<name>A0A4R2SEN4_9BACL</name>
<dbReference type="InterPro" id="IPR019931">
    <property type="entry name" value="LPXTG_anchor"/>
</dbReference>
<keyword evidence="3" id="KW-0964">Secreted</keyword>
<gene>
    <name evidence="10" type="ORF">EDD57_10748</name>
</gene>
<evidence type="ECO:0000256" key="2">
    <source>
        <dbReference type="ARBA" id="ARBA00022512"/>
    </source>
</evidence>
<feature type="compositionally biased region" description="Polar residues" evidence="6">
    <location>
        <begin position="31"/>
        <end position="43"/>
    </location>
</feature>
<organism evidence="10 11">
    <name type="scientific">Baia soyae</name>
    <dbReference type="NCBI Taxonomy" id="1544746"/>
    <lineage>
        <taxon>Bacteria</taxon>
        <taxon>Bacillati</taxon>
        <taxon>Bacillota</taxon>
        <taxon>Bacilli</taxon>
        <taxon>Bacillales</taxon>
        <taxon>Thermoactinomycetaceae</taxon>
        <taxon>Baia</taxon>
    </lineage>
</organism>
<keyword evidence="2" id="KW-0134">Cell wall</keyword>
<evidence type="ECO:0000313" key="11">
    <source>
        <dbReference type="Proteomes" id="UP000294746"/>
    </source>
</evidence>
<keyword evidence="7" id="KW-0812">Transmembrane</keyword>
<keyword evidence="11" id="KW-1185">Reference proteome</keyword>
<dbReference type="OrthoDB" id="2991420at2"/>
<keyword evidence="7" id="KW-1133">Transmembrane helix</keyword>
<evidence type="ECO:0000256" key="6">
    <source>
        <dbReference type="SAM" id="MobiDB-lite"/>
    </source>
</evidence>
<feature type="region of interest" description="Disordered" evidence="6">
    <location>
        <begin position="30"/>
        <end position="91"/>
    </location>
</feature>
<feature type="compositionally biased region" description="Basic and acidic residues" evidence="6">
    <location>
        <begin position="44"/>
        <end position="66"/>
    </location>
</feature>
<evidence type="ECO:0000256" key="1">
    <source>
        <dbReference type="ARBA" id="ARBA00004168"/>
    </source>
</evidence>
<evidence type="ECO:0000313" key="10">
    <source>
        <dbReference type="EMBL" id="TCP69611.1"/>
    </source>
</evidence>
<evidence type="ECO:0000256" key="5">
    <source>
        <dbReference type="ARBA" id="ARBA00023088"/>
    </source>
</evidence>
<evidence type="ECO:0000259" key="9">
    <source>
        <dbReference type="PROSITE" id="PS50847"/>
    </source>
</evidence>
<evidence type="ECO:0000256" key="4">
    <source>
        <dbReference type="ARBA" id="ARBA00022729"/>
    </source>
</evidence>
<feature type="chain" id="PRO_5020492520" evidence="8">
    <location>
        <begin position="27"/>
        <end position="357"/>
    </location>
</feature>
<comment type="subcellular location">
    <subcellularLocation>
        <location evidence="1">Secreted</location>
        <location evidence="1">Cell wall</location>
        <topology evidence="1">Peptidoglycan-anchor</topology>
    </subcellularLocation>
</comment>
<dbReference type="NCBIfam" id="TIGR01167">
    <property type="entry name" value="LPXTG_anchor"/>
    <property type="match status" value="1"/>
</dbReference>
<evidence type="ECO:0000256" key="3">
    <source>
        <dbReference type="ARBA" id="ARBA00022525"/>
    </source>
</evidence>
<comment type="caution">
    <text evidence="10">The sequence shown here is derived from an EMBL/GenBank/DDBJ whole genome shotgun (WGS) entry which is preliminary data.</text>
</comment>
<feature type="transmembrane region" description="Helical" evidence="7">
    <location>
        <begin position="328"/>
        <end position="349"/>
    </location>
</feature>
<keyword evidence="5" id="KW-0572">Peptidoglycan-anchor</keyword>
<accession>A0A4R2SEN4</accession>
<dbReference type="PROSITE" id="PS50847">
    <property type="entry name" value="GRAM_POS_ANCHORING"/>
    <property type="match status" value="1"/>
</dbReference>
<keyword evidence="7" id="KW-0472">Membrane</keyword>
<evidence type="ECO:0000256" key="7">
    <source>
        <dbReference type="SAM" id="Phobius"/>
    </source>
</evidence>
<dbReference type="RefSeq" id="WP_131848172.1">
    <property type="nucleotide sequence ID" value="NZ_SLXV01000007.1"/>
</dbReference>
<evidence type="ECO:0000256" key="8">
    <source>
        <dbReference type="SAM" id="SignalP"/>
    </source>
</evidence>
<proteinExistence type="predicted"/>
<dbReference type="AlphaFoldDB" id="A0A4R2SEN4"/>
<feature type="compositionally biased region" description="Low complexity" evidence="6">
    <location>
        <begin position="278"/>
        <end position="293"/>
    </location>
</feature>
<reference evidence="10 11" key="1">
    <citation type="submission" date="2019-03" db="EMBL/GenBank/DDBJ databases">
        <title>Genomic Encyclopedia of Type Strains, Phase IV (KMG-IV): sequencing the most valuable type-strain genomes for metagenomic binning, comparative biology and taxonomic classification.</title>
        <authorList>
            <person name="Goeker M."/>
        </authorList>
    </citation>
    <scope>NUCLEOTIDE SEQUENCE [LARGE SCALE GENOMIC DNA]</scope>
    <source>
        <strain evidence="10 11">DSM 46831</strain>
    </source>
</reference>
<feature type="region of interest" description="Disordered" evidence="6">
    <location>
        <begin position="276"/>
        <end position="306"/>
    </location>
</feature>
<dbReference type="EMBL" id="SLXV01000007">
    <property type="protein sequence ID" value="TCP69611.1"/>
    <property type="molecule type" value="Genomic_DNA"/>
</dbReference>
<feature type="signal peptide" evidence="8">
    <location>
        <begin position="1"/>
        <end position="26"/>
    </location>
</feature>
<dbReference type="Pfam" id="PF00746">
    <property type="entry name" value="Gram_pos_anchor"/>
    <property type="match status" value="1"/>
</dbReference>
<feature type="domain" description="Gram-positive cocci surface proteins LPxTG" evidence="9">
    <location>
        <begin position="321"/>
        <end position="357"/>
    </location>
</feature>
<keyword evidence="4 8" id="KW-0732">Signal</keyword>
<dbReference type="Proteomes" id="UP000294746">
    <property type="component" value="Unassembled WGS sequence"/>
</dbReference>
<protein>
    <submittedName>
        <fullName evidence="10">LPXTG-motif cell wall-anchored protein</fullName>
    </submittedName>
</protein>
<sequence>MKRMTKPFAVLATLALSVTAFQGVVAANETKPANPTAPVSTEQKPVDKKVEGTMDSKVTDNKKDGKATNTTPPPANEKNNKPAKNKAQKEVEIDLTDTEKGIKAQLKGVKEAKGTWTLLVGGQVIISAQGGASHEFDLTDPKVEAKLAAIDELACLEVQFEGTTTGTPVKGNGKDESPADIPVISVKTEVKDSTLTLNTKIKDAKEAKGQWVAVVSKTREFNNNDLVGHKKEEGGASKTFTFKDLKPGTYFVLLTFKGTVDGKEKETCTVVKVDVPKGGTPSTGTGTGTNPSTPVEPKPVSKPVTKEQAKKAVEKAEGGQLPKTATSYPIATVAGAAILMIGAGLFFVARRRKQKQQ</sequence>